<dbReference type="NCBIfam" id="TIGR02324">
    <property type="entry name" value="CP_lyasePhnL"/>
    <property type="match status" value="1"/>
</dbReference>
<dbReference type="InterPro" id="IPR003439">
    <property type="entry name" value="ABC_transporter-like_ATP-bd"/>
</dbReference>
<evidence type="ECO:0000256" key="1">
    <source>
        <dbReference type="ARBA" id="ARBA00005417"/>
    </source>
</evidence>
<dbReference type="RefSeq" id="WP_166154838.1">
    <property type="nucleotide sequence ID" value="NZ_JAAOIW010000016.1"/>
</dbReference>
<dbReference type="EMBL" id="JAAOIW010000016">
    <property type="protein sequence ID" value="NHN34171.1"/>
    <property type="molecule type" value="Genomic_DNA"/>
</dbReference>
<reference evidence="5" key="1">
    <citation type="submission" date="2020-03" db="EMBL/GenBank/DDBJ databases">
        <title>Draft sequencing of Paenibacilllus sp. S3N08.</title>
        <authorList>
            <person name="Kim D.-U."/>
        </authorList>
    </citation>
    <scope>NUCLEOTIDE SEQUENCE</scope>
    <source>
        <strain evidence="5">S3N08</strain>
    </source>
</reference>
<keyword evidence="2" id="KW-0547">Nucleotide-binding</keyword>
<keyword evidence="3" id="KW-0067">ATP-binding</keyword>
<dbReference type="InterPro" id="IPR017871">
    <property type="entry name" value="ABC_transporter-like_CS"/>
</dbReference>
<dbReference type="Proteomes" id="UP001165962">
    <property type="component" value="Unassembled WGS sequence"/>
</dbReference>
<protein>
    <submittedName>
        <fullName evidence="5">Phosphonate C-P lyase system protein PhnL</fullName>
    </submittedName>
</protein>
<keyword evidence="6" id="KW-1185">Reference proteome</keyword>
<dbReference type="PROSITE" id="PS00211">
    <property type="entry name" value="ABC_TRANSPORTER_1"/>
    <property type="match status" value="1"/>
</dbReference>
<proteinExistence type="inferred from homology"/>
<sequence>MRVYLKKKAVSLILKVIGLGKLFELSISNHMRVNPFENLSFEVEEGKFMGIAGPSGIGKSSILKCVYRTYLPTTGEVWYDSSLYGTINLAQATERQITHLRIHEISYVSQFLKVIPRISALDIVAERLLPLGYSLQQARALATKLLERLNIPEKLWQAFPATFSGGEQQRVNLARAFIVRPRLLILDEPTASLDNETKHNVLAILKEMKQEGTTMIGVFHDWEVMGKVADHILDLRTHQSAKGQQQMAGVE</sequence>
<evidence type="ECO:0000313" key="5">
    <source>
        <dbReference type="EMBL" id="NHN34171.1"/>
    </source>
</evidence>
<name>A0ABX0JG24_9BACL</name>
<comment type="caution">
    <text evidence="5">The sequence shown here is derived from an EMBL/GenBank/DDBJ whole genome shotgun (WGS) entry which is preliminary data.</text>
</comment>
<dbReference type="Pfam" id="PF00005">
    <property type="entry name" value="ABC_tran"/>
    <property type="match status" value="1"/>
</dbReference>
<dbReference type="GO" id="GO:0016829">
    <property type="term" value="F:lyase activity"/>
    <property type="evidence" value="ECO:0007669"/>
    <property type="project" value="UniProtKB-KW"/>
</dbReference>
<dbReference type="SMART" id="SM00382">
    <property type="entry name" value="AAA"/>
    <property type="match status" value="1"/>
</dbReference>
<dbReference type="PANTHER" id="PTHR42798">
    <property type="entry name" value="LIPOPROTEIN-RELEASING SYSTEM ATP-BINDING PROTEIN LOLD"/>
    <property type="match status" value="1"/>
</dbReference>
<dbReference type="Gene3D" id="3.40.50.300">
    <property type="entry name" value="P-loop containing nucleotide triphosphate hydrolases"/>
    <property type="match status" value="1"/>
</dbReference>
<accession>A0ABX0JG24</accession>
<feature type="domain" description="ABC transporter" evidence="4">
    <location>
        <begin position="14"/>
        <end position="250"/>
    </location>
</feature>
<dbReference type="InterPro" id="IPR003593">
    <property type="entry name" value="AAA+_ATPase"/>
</dbReference>
<comment type="similarity">
    <text evidence="1">Belongs to the ABC transporter superfamily.</text>
</comment>
<dbReference type="InterPro" id="IPR012701">
    <property type="entry name" value="CP_lyase_PhnL"/>
</dbReference>
<dbReference type="SUPFAM" id="SSF52540">
    <property type="entry name" value="P-loop containing nucleoside triphosphate hydrolases"/>
    <property type="match status" value="1"/>
</dbReference>
<keyword evidence="5" id="KW-0456">Lyase</keyword>
<evidence type="ECO:0000256" key="2">
    <source>
        <dbReference type="ARBA" id="ARBA00022741"/>
    </source>
</evidence>
<evidence type="ECO:0000256" key="3">
    <source>
        <dbReference type="ARBA" id="ARBA00022840"/>
    </source>
</evidence>
<dbReference type="InterPro" id="IPR027417">
    <property type="entry name" value="P-loop_NTPase"/>
</dbReference>
<evidence type="ECO:0000259" key="4">
    <source>
        <dbReference type="PROSITE" id="PS50893"/>
    </source>
</evidence>
<evidence type="ECO:0000313" key="6">
    <source>
        <dbReference type="Proteomes" id="UP001165962"/>
    </source>
</evidence>
<dbReference type="PROSITE" id="PS50893">
    <property type="entry name" value="ABC_TRANSPORTER_2"/>
    <property type="match status" value="1"/>
</dbReference>
<dbReference type="PANTHER" id="PTHR42798:SF7">
    <property type="entry name" value="ALPHA-D-RIBOSE 1-METHYLPHOSPHONATE 5-TRIPHOSPHATE SYNTHASE SUBUNIT PHNL"/>
    <property type="match status" value="1"/>
</dbReference>
<gene>
    <name evidence="5" type="primary">phnL</name>
    <name evidence="5" type="ORF">G9U52_30590</name>
</gene>
<organism evidence="5 6">
    <name type="scientific">Paenibacillus agricola</name>
    <dbReference type="NCBI Taxonomy" id="2716264"/>
    <lineage>
        <taxon>Bacteria</taxon>
        <taxon>Bacillati</taxon>
        <taxon>Bacillota</taxon>
        <taxon>Bacilli</taxon>
        <taxon>Bacillales</taxon>
        <taxon>Paenibacillaceae</taxon>
        <taxon>Paenibacillus</taxon>
    </lineage>
</organism>